<protein>
    <submittedName>
        <fullName evidence="3">Ser/Thr protein kinase RdoA (MazF antagonist)</fullName>
    </submittedName>
</protein>
<reference evidence="3 4" key="1">
    <citation type="submission" date="2019-02" db="EMBL/GenBank/DDBJ databases">
        <title>Genomic Encyclopedia of Type Strains, Phase IV (KMG-IV): sequencing the most valuable type-strain genomes for metagenomic binning, comparative biology and taxonomic classification.</title>
        <authorList>
            <person name="Goeker M."/>
        </authorList>
    </citation>
    <scope>NUCLEOTIDE SEQUENCE [LARGE SCALE GENOMIC DNA]</scope>
    <source>
        <strain evidence="3 4">DSM 45622</strain>
    </source>
</reference>
<dbReference type="SUPFAM" id="SSF56112">
    <property type="entry name" value="Protein kinase-like (PK-like)"/>
    <property type="match status" value="1"/>
</dbReference>
<dbReference type="Pfam" id="PF01636">
    <property type="entry name" value="APH"/>
    <property type="match status" value="1"/>
</dbReference>
<evidence type="ECO:0000313" key="4">
    <source>
        <dbReference type="Proteomes" id="UP000293638"/>
    </source>
</evidence>
<dbReference type="AlphaFoldDB" id="A0A4Q7NSG4"/>
<dbReference type="GO" id="GO:0009088">
    <property type="term" value="P:threonine biosynthetic process"/>
    <property type="evidence" value="ECO:0007669"/>
    <property type="project" value="TreeGrafter"/>
</dbReference>
<dbReference type="PANTHER" id="PTHR21064">
    <property type="entry name" value="AMINOGLYCOSIDE PHOSPHOTRANSFERASE DOMAIN-CONTAINING PROTEIN-RELATED"/>
    <property type="match status" value="1"/>
</dbReference>
<keyword evidence="4" id="KW-1185">Reference proteome</keyword>
<keyword evidence="3" id="KW-0808">Transferase</keyword>
<dbReference type="GO" id="GO:0004413">
    <property type="term" value="F:homoserine kinase activity"/>
    <property type="evidence" value="ECO:0007669"/>
    <property type="project" value="TreeGrafter"/>
</dbReference>
<evidence type="ECO:0000259" key="2">
    <source>
        <dbReference type="Pfam" id="PF01636"/>
    </source>
</evidence>
<organism evidence="3 4">
    <name type="scientific">Motilibacter rhizosphaerae</name>
    <dbReference type="NCBI Taxonomy" id="598652"/>
    <lineage>
        <taxon>Bacteria</taxon>
        <taxon>Bacillati</taxon>
        <taxon>Actinomycetota</taxon>
        <taxon>Actinomycetes</taxon>
        <taxon>Motilibacterales</taxon>
        <taxon>Motilibacteraceae</taxon>
        <taxon>Motilibacter</taxon>
    </lineage>
</organism>
<dbReference type="InterPro" id="IPR050249">
    <property type="entry name" value="Pseudomonas-type_ThrB"/>
</dbReference>
<accession>A0A4Q7NSG4</accession>
<dbReference type="InterPro" id="IPR011009">
    <property type="entry name" value="Kinase-like_dom_sf"/>
</dbReference>
<proteinExistence type="inferred from homology"/>
<comment type="similarity">
    <text evidence="1">Belongs to the pseudomonas-type ThrB family.</text>
</comment>
<name>A0A4Q7NSG4_9ACTN</name>
<evidence type="ECO:0000256" key="1">
    <source>
        <dbReference type="ARBA" id="ARBA00038240"/>
    </source>
</evidence>
<evidence type="ECO:0000313" key="3">
    <source>
        <dbReference type="EMBL" id="RZS90041.1"/>
    </source>
</evidence>
<sequence>MSAGLAGPVGLDAAAAVEALDAYGLAGSAVELISISENATWLVRPPGAEPLVLRLNRPGYHSRAAIESELAWVSSLRREGVVRTPPVVPTVDGSLVAALPGRPGQHAVLFAHVRGSHPDESALLPAFPGLGALTARLHEHARRWQRPAGFERFRWDERTSLGPDGHWGRWQDGLGVGEAEAEVLGAAADLASDRLRRFGDAAGTFGLVHADMRLANLLVDDGEVTVIDFDDCGFSWYLYDLAASLSFIEHLPEAPALVDAWVQGYRTEAPLSAEEERLLPSLVVLRRILLVAWIGSHRETEQAAAMGTAFTADSCTLAERYLATAGRTPWR</sequence>
<dbReference type="RefSeq" id="WP_231116207.1">
    <property type="nucleotide sequence ID" value="NZ_SGXD01000002.1"/>
</dbReference>
<dbReference type="PANTHER" id="PTHR21064:SF6">
    <property type="entry name" value="AMINOGLYCOSIDE PHOSPHOTRANSFERASE DOMAIN-CONTAINING PROTEIN"/>
    <property type="match status" value="1"/>
</dbReference>
<gene>
    <name evidence="3" type="ORF">EV189_1823</name>
</gene>
<comment type="caution">
    <text evidence="3">The sequence shown here is derived from an EMBL/GenBank/DDBJ whole genome shotgun (WGS) entry which is preliminary data.</text>
</comment>
<dbReference type="InterPro" id="IPR002575">
    <property type="entry name" value="Aminoglycoside_PTrfase"/>
</dbReference>
<dbReference type="Gene3D" id="3.90.1200.10">
    <property type="match status" value="1"/>
</dbReference>
<feature type="domain" description="Aminoglycoside phosphotransferase" evidence="2">
    <location>
        <begin position="36"/>
        <end position="268"/>
    </location>
</feature>
<dbReference type="EMBL" id="SGXD01000002">
    <property type="protein sequence ID" value="RZS90041.1"/>
    <property type="molecule type" value="Genomic_DNA"/>
</dbReference>
<keyword evidence="3" id="KW-0418">Kinase</keyword>
<dbReference type="Proteomes" id="UP000293638">
    <property type="component" value="Unassembled WGS sequence"/>
</dbReference>